<feature type="region of interest" description="Disordered" evidence="1">
    <location>
        <begin position="251"/>
        <end position="274"/>
    </location>
</feature>
<dbReference type="AlphaFoldDB" id="A0A286CXQ2"/>
<accession>A0A286CXQ2</accession>
<proteinExistence type="predicted"/>
<keyword evidence="5" id="KW-1185">Reference proteome</keyword>
<evidence type="ECO:0000256" key="1">
    <source>
        <dbReference type="SAM" id="MobiDB-lite"/>
    </source>
</evidence>
<gene>
    <name evidence="4" type="ORF">SAMN06296416_101487</name>
</gene>
<reference evidence="4 5" key="1">
    <citation type="submission" date="2017-09" db="EMBL/GenBank/DDBJ databases">
        <authorList>
            <person name="Ehlers B."/>
            <person name="Leendertz F.H."/>
        </authorList>
    </citation>
    <scope>NUCLEOTIDE SEQUENCE [LARGE SCALE GENOMIC DNA]</scope>
    <source>
        <strain evidence="4 5">CGMCC 1.10978</strain>
    </source>
</reference>
<dbReference type="Proteomes" id="UP000219374">
    <property type="component" value="Unassembled WGS sequence"/>
</dbReference>
<evidence type="ECO:0000313" key="5">
    <source>
        <dbReference type="Proteomes" id="UP000219374"/>
    </source>
</evidence>
<sequence length="274" mass="28031">MHKFLIAALLSLPATALAGENCKHSQPRDLQLELAGVKAVVFEIGPHELKVDSRPGASAAVHGRACASEAGSLEQLKLTQQKVGDKLLVRAARDDQSYGLFFGRNYAYMELSASLPDDMPVQLKVGSGDAEVTGAPVLSVDVGSGDVLARGIRGLAAASVGSGDINFEDVGSLQVFSIGSGDVGARQVRGDAKVGSIGSGDFELDRADGDVEIGSIGSGDADLRNIAGSVSVGSVGSGSVDARDVGGDFTVRSSGSGSLKHSNVSGRVDLPRKR</sequence>
<dbReference type="OrthoDB" id="5944342at2"/>
<dbReference type="Pfam" id="PF13349">
    <property type="entry name" value="DUF4097"/>
    <property type="match status" value="1"/>
</dbReference>
<dbReference type="EMBL" id="OCND01000001">
    <property type="protein sequence ID" value="SOD51168.1"/>
    <property type="molecule type" value="Genomic_DNA"/>
</dbReference>
<protein>
    <submittedName>
        <fullName evidence="4">Adhesin</fullName>
    </submittedName>
</protein>
<dbReference type="InterPro" id="IPR025164">
    <property type="entry name" value="Toastrack_DUF4097"/>
</dbReference>
<evidence type="ECO:0000259" key="3">
    <source>
        <dbReference type="Pfam" id="PF13349"/>
    </source>
</evidence>
<dbReference type="RefSeq" id="WP_097120271.1">
    <property type="nucleotide sequence ID" value="NZ_OCND01000001.1"/>
</dbReference>
<evidence type="ECO:0000256" key="2">
    <source>
        <dbReference type="SAM" id="SignalP"/>
    </source>
</evidence>
<feature type="signal peptide" evidence="2">
    <location>
        <begin position="1"/>
        <end position="18"/>
    </location>
</feature>
<feature type="compositionally biased region" description="Polar residues" evidence="1">
    <location>
        <begin position="251"/>
        <end position="265"/>
    </location>
</feature>
<evidence type="ECO:0000313" key="4">
    <source>
        <dbReference type="EMBL" id="SOD51168.1"/>
    </source>
</evidence>
<organism evidence="4 5">
    <name type="scientific">Pseudoxanthomonas wuyuanensis</name>
    <dbReference type="NCBI Taxonomy" id="1073196"/>
    <lineage>
        <taxon>Bacteria</taxon>
        <taxon>Pseudomonadati</taxon>
        <taxon>Pseudomonadota</taxon>
        <taxon>Gammaproteobacteria</taxon>
        <taxon>Lysobacterales</taxon>
        <taxon>Lysobacteraceae</taxon>
        <taxon>Pseudoxanthomonas</taxon>
    </lineage>
</organism>
<feature type="chain" id="PRO_5012854884" evidence="2">
    <location>
        <begin position="19"/>
        <end position="274"/>
    </location>
</feature>
<name>A0A286CXQ2_9GAMM</name>
<dbReference type="Gene3D" id="2.160.20.120">
    <property type="match status" value="1"/>
</dbReference>
<keyword evidence="2" id="KW-0732">Signal</keyword>
<feature type="domain" description="DUF4097" evidence="3">
    <location>
        <begin position="61"/>
        <end position="271"/>
    </location>
</feature>